<protein>
    <submittedName>
        <fullName evidence="2">Uncharacterized protein</fullName>
    </submittedName>
</protein>
<accession>A0A6J4VR46</accession>
<feature type="non-terminal residue" evidence="2">
    <location>
        <position position="1"/>
    </location>
</feature>
<sequence>WPATGARAGPSRGRGCGCGGGQPPVRGLTAPGRGVSSACRPRSIGISFGDGTF</sequence>
<organism evidence="2">
    <name type="scientific">uncultured Thermomicrobiales bacterium</name>
    <dbReference type="NCBI Taxonomy" id="1645740"/>
    <lineage>
        <taxon>Bacteria</taxon>
        <taxon>Pseudomonadati</taxon>
        <taxon>Thermomicrobiota</taxon>
        <taxon>Thermomicrobia</taxon>
        <taxon>Thermomicrobiales</taxon>
        <taxon>environmental samples</taxon>
    </lineage>
</organism>
<feature type="non-terminal residue" evidence="2">
    <location>
        <position position="53"/>
    </location>
</feature>
<evidence type="ECO:0000313" key="2">
    <source>
        <dbReference type="EMBL" id="CAA9585638.1"/>
    </source>
</evidence>
<evidence type="ECO:0000256" key="1">
    <source>
        <dbReference type="SAM" id="MobiDB-lite"/>
    </source>
</evidence>
<gene>
    <name evidence="2" type="ORF">AVDCRST_MAG88-3896</name>
</gene>
<reference evidence="2" key="1">
    <citation type="submission" date="2020-02" db="EMBL/GenBank/DDBJ databases">
        <authorList>
            <person name="Meier V. D."/>
        </authorList>
    </citation>
    <scope>NUCLEOTIDE SEQUENCE</scope>
    <source>
        <strain evidence="2">AVDCRST_MAG88</strain>
    </source>
</reference>
<feature type="compositionally biased region" description="Low complexity" evidence="1">
    <location>
        <begin position="1"/>
        <end position="11"/>
    </location>
</feature>
<dbReference type="AlphaFoldDB" id="A0A6J4VR46"/>
<feature type="compositionally biased region" description="Gly residues" evidence="1">
    <location>
        <begin position="12"/>
        <end position="22"/>
    </location>
</feature>
<dbReference type="EMBL" id="CADCWM010000957">
    <property type="protein sequence ID" value="CAA9585638.1"/>
    <property type="molecule type" value="Genomic_DNA"/>
</dbReference>
<name>A0A6J4VR46_9BACT</name>
<proteinExistence type="predicted"/>
<feature type="region of interest" description="Disordered" evidence="1">
    <location>
        <begin position="1"/>
        <end position="41"/>
    </location>
</feature>